<name>A0ABU8XUT0_9PROT</name>
<keyword evidence="3" id="KW-1185">Reference proteome</keyword>
<keyword evidence="1" id="KW-1277">Toxin-antitoxin system</keyword>
<dbReference type="RefSeq" id="WP_418159981.1">
    <property type="nucleotide sequence ID" value="NZ_JBBLZC010000012.1"/>
</dbReference>
<accession>A0ABU8XUT0</accession>
<dbReference type="InterPro" id="IPR009956">
    <property type="entry name" value="Post-segregation_anti-tox_CcdA"/>
</dbReference>
<evidence type="ECO:0000313" key="2">
    <source>
        <dbReference type="EMBL" id="MEK0084134.1"/>
    </source>
</evidence>
<protein>
    <submittedName>
        <fullName evidence="2">Type II toxin-antitoxin system CcdA family antitoxin</fullName>
    </submittedName>
</protein>
<dbReference type="Pfam" id="PF07362">
    <property type="entry name" value="CcdA"/>
    <property type="match status" value="1"/>
</dbReference>
<dbReference type="EMBL" id="JBBLZC010000012">
    <property type="protein sequence ID" value="MEK0084134.1"/>
    <property type="molecule type" value="Genomic_DNA"/>
</dbReference>
<reference evidence="2 3" key="1">
    <citation type="submission" date="2024-01" db="EMBL/GenBank/DDBJ databases">
        <title>Multi-omics insights into the function and evolution of sodium benzoate biodegradation pathways in Benzoatithermus flavus gen. nov., sp. nov. from hot spring.</title>
        <authorList>
            <person name="Hu C.-J."/>
            <person name="Li W.-J."/>
        </authorList>
    </citation>
    <scope>NUCLEOTIDE SEQUENCE [LARGE SCALE GENOMIC DNA]</scope>
    <source>
        <strain evidence="2 3">SYSU G07066</strain>
    </source>
</reference>
<comment type="caution">
    <text evidence="2">The sequence shown here is derived from an EMBL/GenBank/DDBJ whole genome shotgun (WGS) entry which is preliminary data.</text>
</comment>
<sequence length="84" mass="8991">MRTALYNAGAAKMTVSLTLNADLYAKARKAGLDTSQIAERALAAALADDLAGEVREDLEALNRHVAEQAVLADRLQEHDAVVED</sequence>
<gene>
    <name evidence="2" type="ORF">U1T56_13295</name>
</gene>
<evidence type="ECO:0000313" key="3">
    <source>
        <dbReference type="Proteomes" id="UP001375743"/>
    </source>
</evidence>
<evidence type="ECO:0000256" key="1">
    <source>
        <dbReference type="ARBA" id="ARBA00022649"/>
    </source>
</evidence>
<dbReference type="Proteomes" id="UP001375743">
    <property type="component" value="Unassembled WGS sequence"/>
</dbReference>
<organism evidence="2 3">
    <name type="scientific">Benzoatithermus flavus</name>
    <dbReference type="NCBI Taxonomy" id="3108223"/>
    <lineage>
        <taxon>Bacteria</taxon>
        <taxon>Pseudomonadati</taxon>
        <taxon>Pseudomonadota</taxon>
        <taxon>Alphaproteobacteria</taxon>
        <taxon>Geminicoccales</taxon>
        <taxon>Geminicoccaceae</taxon>
        <taxon>Benzoatithermus</taxon>
    </lineage>
</organism>
<proteinExistence type="predicted"/>